<feature type="region of interest" description="Disordered" evidence="2">
    <location>
        <begin position="1"/>
        <end position="25"/>
    </location>
</feature>
<dbReference type="InterPro" id="IPR029063">
    <property type="entry name" value="SAM-dependent_MTases_sf"/>
</dbReference>
<evidence type="ECO:0000256" key="2">
    <source>
        <dbReference type="SAM" id="MobiDB-lite"/>
    </source>
</evidence>
<dbReference type="CDD" id="cd02440">
    <property type="entry name" value="AdoMet_MTases"/>
    <property type="match status" value="1"/>
</dbReference>
<dbReference type="NCBIfam" id="NF037959">
    <property type="entry name" value="MFS_SpdSyn"/>
    <property type="match status" value="1"/>
</dbReference>
<name>A0A1C4YUD5_MICVI</name>
<dbReference type="SUPFAM" id="SSF53335">
    <property type="entry name" value="S-adenosyl-L-methionine-dependent methyltransferases"/>
    <property type="match status" value="1"/>
</dbReference>
<reference evidence="4" key="1">
    <citation type="submission" date="2016-06" db="EMBL/GenBank/DDBJ databases">
        <authorList>
            <person name="Varghese N."/>
            <person name="Submissions Spin"/>
        </authorList>
    </citation>
    <scope>NUCLEOTIDE SEQUENCE [LARGE SCALE GENOMIC DNA]</scope>
    <source>
        <strain evidence="4">DSM 43909</strain>
    </source>
</reference>
<protein>
    <submittedName>
        <fullName evidence="3">Spermidine synthase</fullName>
    </submittedName>
</protein>
<dbReference type="PANTHER" id="PTHR43317">
    <property type="entry name" value="THERMOSPERMINE SYNTHASE ACAULIS5"/>
    <property type="match status" value="1"/>
</dbReference>
<evidence type="ECO:0000256" key="1">
    <source>
        <dbReference type="ARBA" id="ARBA00023115"/>
    </source>
</evidence>
<proteinExistence type="predicted"/>
<dbReference type="Gene3D" id="3.40.50.150">
    <property type="entry name" value="Vaccinia Virus protein VP39"/>
    <property type="match status" value="1"/>
</dbReference>
<dbReference type="EMBL" id="LT607411">
    <property type="protein sequence ID" value="SCF24343.1"/>
    <property type="molecule type" value="Genomic_DNA"/>
</dbReference>
<keyword evidence="1" id="KW-0620">Polyamine biosynthesis</keyword>
<dbReference type="GO" id="GO:0006596">
    <property type="term" value="P:polyamine biosynthetic process"/>
    <property type="evidence" value="ECO:0007669"/>
    <property type="project" value="UniProtKB-KW"/>
</dbReference>
<dbReference type="Pfam" id="PF01564">
    <property type="entry name" value="Spermine_synth"/>
    <property type="match status" value="1"/>
</dbReference>
<accession>A0A1C4YUD5</accession>
<evidence type="ECO:0000313" key="4">
    <source>
        <dbReference type="Proteomes" id="UP000198242"/>
    </source>
</evidence>
<evidence type="ECO:0000313" key="3">
    <source>
        <dbReference type="EMBL" id="SCF24343.1"/>
    </source>
</evidence>
<gene>
    <name evidence="3" type="ORF">GA0074695_4700</name>
</gene>
<dbReference type="PANTHER" id="PTHR43317:SF1">
    <property type="entry name" value="THERMOSPERMINE SYNTHASE ACAULIS5"/>
    <property type="match status" value="1"/>
</dbReference>
<dbReference type="Proteomes" id="UP000198242">
    <property type="component" value="Chromosome I"/>
</dbReference>
<dbReference type="AlphaFoldDB" id="A0A1C4YUD5"/>
<organism evidence="3 4">
    <name type="scientific">Micromonospora viridifaciens</name>
    <dbReference type="NCBI Taxonomy" id="1881"/>
    <lineage>
        <taxon>Bacteria</taxon>
        <taxon>Bacillati</taxon>
        <taxon>Actinomycetota</taxon>
        <taxon>Actinomycetes</taxon>
        <taxon>Micromonosporales</taxon>
        <taxon>Micromonosporaceae</taxon>
        <taxon>Micromonospora</taxon>
    </lineage>
</organism>
<sequence length="289" mass="30600">MPASTPAEPARAGGHRARRPGRVPLPAVGSATGLEIAVDRARPTGRILLADGVEQSYVDIADPHHLHFEYVRRMAAVVDLAAPAGRPLAVLHLGGGALTLPRWLAATRPGSPQRVVERDPAVVELVRRELPPTPAEVTVEIGDARDAVTAAPSGGYDLVLADVYRAARMPGHVTSVEFVAEVARVLRPDGVYLVNVTDLPPLVFSRTQVATLRAVFADVCLVADRRMLRGRRYGNLVLAAAHRPDRLPVRRLAARVARDPVPGGVLHGAALDAFVAGTRPATDAGLTVG</sequence>
<feature type="compositionally biased region" description="Low complexity" evidence="2">
    <location>
        <begin position="1"/>
        <end position="12"/>
    </location>
</feature>
<keyword evidence="4" id="KW-1185">Reference proteome</keyword>